<proteinExistence type="predicted"/>
<gene>
    <name evidence="3" type="primary">mrr</name>
    <name evidence="3" type="ORF">BROFUL_01574</name>
</gene>
<dbReference type="GO" id="GO:0003677">
    <property type="term" value="F:DNA binding"/>
    <property type="evidence" value="ECO:0007669"/>
    <property type="project" value="InterPro"/>
</dbReference>
<dbReference type="EMBL" id="LAQJ01000165">
    <property type="protein sequence ID" value="KKO19713.1"/>
    <property type="molecule type" value="Genomic_DNA"/>
</dbReference>
<protein>
    <submittedName>
        <fullName evidence="3">Mrr restriction system protein</fullName>
    </submittedName>
</protein>
<reference evidence="3 4" key="1">
    <citation type="journal article" date="2013" name="BMC Microbiol.">
        <title>Identification of the type II cytochrome c maturation pathway in anammox bacteria by comparative genomics.</title>
        <authorList>
            <person name="Ferousi C."/>
            <person name="Speth D.R."/>
            <person name="Reimann J."/>
            <person name="Op den Camp H.J."/>
            <person name="Allen J.W."/>
            <person name="Keltjens J.T."/>
            <person name="Jetten M.S."/>
        </authorList>
    </citation>
    <scope>NUCLEOTIDE SEQUENCE [LARGE SCALE GENOMIC DNA]</scope>
    <source>
        <strain evidence="3">RU1</strain>
    </source>
</reference>
<dbReference type="Pfam" id="PF26348">
    <property type="entry name" value="SRA_ScoMcrA"/>
    <property type="match status" value="1"/>
</dbReference>
<evidence type="ECO:0000313" key="4">
    <source>
        <dbReference type="Proteomes" id="UP000034954"/>
    </source>
</evidence>
<evidence type="ECO:0000313" key="3">
    <source>
        <dbReference type="EMBL" id="KKO19713.1"/>
    </source>
</evidence>
<dbReference type="PANTHER" id="PTHR30015:SF7">
    <property type="entry name" value="TYPE IV METHYL-DIRECTED RESTRICTION ENZYME ECOKMRR"/>
    <property type="match status" value="1"/>
</dbReference>
<organism evidence="3 4">
    <name type="scientific">Candidatus Brocadia fulgida</name>
    <dbReference type="NCBI Taxonomy" id="380242"/>
    <lineage>
        <taxon>Bacteria</taxon>
        <taxon>Pseudomonadati</taxon>
        <taxon>Planctomycetota</taxon>
        <taxon>Candidatus Brocadiia</taxon>
        <taxon>Candidatus Brocadiales</taxon>
        <taxon>Candidatus Brocadiaceae</taxon>
        <taxon>Candidatus Brocadia</taxon>
    </lineage>
</organism>
<dbReference type="Proteomes" id="UP000034954">
    <property type="component" value="Unassembled WGS sequence"/>
</dbReference>
<dbReference type="InterPro" id="IPR058712">
    <property type="entry name" value="SRA_ScoMcrA"/>
</dbReference>
<dbReference type="InterPro" id="IPR011856">
    <property type="entry name" value="tRNA_endonuc-like_dom_sf"/>
</dbReference>
<dbReference type="Gene3D" id="3.40.1350.10">
    <property type="match status" value="1"/>
</dbReference>
<dbReference type="InterPro" id="IPR007560">
    <property type="entry name" value="Restrct_endonuc_IV_Mrr"/>
</dbReference>
<sequence length="312" mass="36103">MNVENLGGIRPSVDANKNLNHLVILTTTEQYAKNIAENPYHDRIENNILIYTAQGRTGDQEISGRNKRIIEQYSAPIPFYGFSNEGRQKYTFPGLLELLRHFQEYQIDKKNILRKVWVFEFYIHDEIPTVPIQNAKDLIVAIFKESRKIREIEREEREVILSEVQQKVYETANCETEEIRSYLLRINPYRFEFLVKDVVASNGFINVTVTTPSQDGGIDVNGYVAESNYFFSRTHVQFQVKRWRHSVGSVEINNFRGALHTTAKGIFVTTSHFTKAAMQEAEHSVKPCISLIDGFRFSKLIKDTGININKYL</sequence>
<dbReference type="Pfam" id="PF04471">
    <property type="entry name" value="Mrr_cat"/>
    <property type="match status" value="1"/>
</dbReference>
<dbReference type="AlphaFoldDB" id="A0A0M2UUI3"/>
<dbReference type="InterPro" id="IPR052906">
    <property type="entry name" value="Type_IV_Methyl-Rstrct_Enzyme"/>
</dbReference>
<dbReference type="InterPro" id="IPR011335">
    <property type="entry name" value="Restrct_endonuc-II-like"/>
</dbReference>
<feature type="domain" description="Restriction endonuclease type IV Mrr" evidence="1">
    <location>
        <begin position="184"/>
        <end position="300"/>
    </location>
</feature>
<evidence type="ECO:0000259" key="1">
    <source>
        <dbReference type="Pfam" id="PF04471"/>
    </source>
</evidence>
<dbReference type="GO" id="GO:0015666">
    <property type="term" value="F:restriction endodeoxyribonuclease activity"/>
    <property type="evidence" value="ECO:0007669"/>
    <property type="project" value="TreeGrafter"/>
</dbReference>
<dbReference type="GO" id="GO:0009307">
    <property type="term" value="P:DNA restriction-modification system"/>
    <property type="evidence" value="ECO:0007669"/>
    <property type="project" value="InterPro"/>
</dbReference>
<accession>A0A0M2UUI3</accession>
<name>A0A0M2UUI3_9BACT</name>
<dbReference type="SUPFAM" id="SSF52980">
    <property type="entry name" value="Restriction endonuclease-like"/>
    <property type="match status" value="1"/>
</dbReference>
<keyword evidence="4" id="KW-1185">Reference proteome</keyword>
<feature type="domain" description="ScoMcrA-like SRA" evidence="2">
    <location>
        <begin position="36"/>
        <end position="120"/>
    </location>
</feature>
<comment type="caution">
    <text evidence="3">The sequence shown here is derived from an EMBL/GenBank/DDBJ whole genome shotgun (WGS) entry which is preliminary data.</text>
</comment>
<dbReference type="PANTHER" id="PTHR30015">
    <property type="entry name" value="MRR RESTRICTION SYSTEM PROTEIN"/>
    <property type="match status" value="1"/>
</dbReference>
<evidence type="ECO:0000259" key="2">
    <source>
        <dbReference type="Pfam" id="PF26348"/>
    </source>
</evidence>